<dbReference type="PROSITE" id="PS51186">
    <property type="entry name" value="GNAT"/>
    <property type="match status" value="1"/>
</dbReference>
<dbReference type="GO" id="GO:0016747">
    <property type="term" value="F:acyltransferase activity, transferring groups other than amino-acyl groups"/>
    <property type="evidence" value="ECO:0007669"/>
    <property type="project" value="InterPro"/>
</dbReference>
<organism evidence="2 3">
    <name type="scientific">Hephaestia caeni</name>
    <dbReference type="NCBI Taxonomy" id="645617"/>
    <lineage>
        <taxon>Bacteria</taxon>
        <taxon>Pseudomonadati</taxon>
        <taxon>Pseudomonadota</taxon>
        <taxon>Alphaproteobacteria</taxon>
        <taxon>Sphingomonadales</taxon>
        <taxon>Sphingomonadaceae</taxon>
        <taxon>Hephaestia</taxon>
    </lineage>
</organism>
<evidence type="ECO:0000313" key="3">
    <source>
        <dbReference type="Proteomes" id="UP000266568"/>
    </source>
</evidence>
<keyword evidence="3" id="KW-1185">Reference proteome</keyword>
<dbReference type="Pfam" id="PF00583">
    <property type="entry name" value="Acetyltransf_1"/>
    <property type="match status" value="1"/>
</dbReference>
<keyword evidence="2" id="KW-0808">Transferase</keyword>
<sequence length="175" mass="18342">MADAGTGQPRAVWRPMAVRDLPAVNAIAATSYPDHIEDPAIFRERLALFPGGCFVLGDGGAAIMGYIISHPAVFGQPPTLNRLLGAIPEQADCYYIHDLALAPAARGSGATRDIVARIGTVAARLGYARIGLVAVNESTPFWARRGFTPEHSPDIIARLASYGAGSVYLSAPSAA</sequence>
<dbReference type="InterPro" id="IPR016181">
    <property type="entry name" value="Acyl_CoA_acyltransferase"/>
</dbReference>
<comment type="caution">
    <text evidence="2">The sequence shown here is derived from an EMBL/GenBank/DDBJ whole genome shotgun (WGS) entry which is preliminary data.</text>
</comment>
<dbReference type="RefSeq" id="WP_211325926.1">
    <property type="nucleotide sequence ID" value="NZ_QXDC01000004.1"/>
</dbReference>
<proteinExistence type="predicted"/>
<dbReference type="SUPFAM" id="SSF55729">
    <property type="entry name" value="Acyl-CoA N-acyltransferases (Nat)"/>
    <property type="match status" value="1"/>
</dbReference>
<dbReference type="InterPro" id="IPR000182">
    <property type="entry name" value="GNAT_dom"/>
</dbReference>
<feature type="domain" description="N-acetyltransferase" evidence="1">
    <location>
        <begin position="11"/>
        <end position="174"/>
    </location>
</feature>
<dbReference type="Proteomes" id="UP000266568">
    <property type="component" value="Unassembled WGS sequence"/>
</dbReference>
<evidence type="ECO:0000259" key="1">
    <source>
        <dbReference type="PROSITE" id="PS51186"/>
    </source>
</evidence>
<name>A0A397NVW3_9SPHN</name>
<accession>A0A397NVW3</accession>
<reference evidence="2 3" key="1">
    <citation type="submission" date="2018-08" db="EMBL/GenBank/DDBJ databases">
        <title>Genomic Encyclopedia of Type Strains, Phase IV (KMG-IV): sequencing the most valuable type-strain genomes for metagenomic binning, comparative biology and taxonomic classification.</title>
        <authorList>
            <person name="Goeker M."/>
        </authorList>
    </citation>
    <scope>NUCLEOTIDE SEQUENCE [LARGE SCALE GENOMIC DNA]</scope>
    <source>
        <strain evidence="2 3">DSM 25527</strain>
    </source>
</reference>
<dbReference type="Gene3D" id="3.40.630.30">
    <property type="match status" value="1"/>
</dbReference>
<dbReference type="EMBL" id="QXDC01000004">
    <property type="protein sequence ID" value="RIA37531.1"/>
    <property type="molecule type" value="Genomic_DNA"/>
</dbReference>
<gene>
    <name evidence="2" type="ORF">DFR49_3417</name>
</gene>
<evidence type="ECO:0000313" key="2">
    <source>
        <dbReference type="EMBL" id="RIA37531.1"/>
    </source>
</evidence>
<protein>
    <submittedName>
        <fullName evidence="2">Acetyltransferase (GNAT) family protein</fullName>
    </submittedName>
</protein>
<dbReference type="AlphaFoldDB" id="A0A397NVW3"/>